<keyword evidence="2" id="KW-1185">Reference proteome</keyword>
<comment type="caution">
    <text evidence="1">The sequence shown here is derived from an EMBL/GenBank/DDBJ whole genome shotgun (WGS) entry which is preliminary data.</text>
</comment>
<dbReference type="RefSeq" id="WP_272748861.1">
    <property type="nucleotide sequence ID" value="NZ_JAQQKX010000012.1"/>
</dbReference>
<accession>A0ABT5HWD3</accession>
<dbReference type="EMBL" id="JAQQKX010000012">
    <property type="protein sequence ID" value="MDC7684386.1"/>
    <property type="molecule type" value="Genomic_DNA"/>
</dbReference>
<organism evidence="1 2">
    <name type="scientific">Asticcacaulis aquaticus</name>
    <dbReference type="NCBI Taxonomy" id="2984212"/>
    <lineage>
        <taxon>Bacteria</taxon>
        <taxon>Pseudomonadati</taxon>
        <taxon>Pseudomonadota</taxon>
        <taxon>Alphaproteobacteria</taxon>
        <taxon>Caulobacterales</taxon>
        <taxon>Caulobacteraceae</taxon>
        <taxon>Asticcacaulis</taxon>
    </lineage>
</organism>
<reference evidence="1 2" key="1">
    <citation type="submission" date="2023-01" db="EMBL/GenBank/DDBJ databases">
        <title>Novel species of the genus Asticcacaulis isolated from rivers.</title>
        <authorList>
            <person name="Lu H."/>
        </authorList>
    </citation>
    <scope>NUCLEOTIDE SEQUENCE [LARGE SCALE GENOMIC DNA]</scope>
    <source>
        <strain evidence="1 2">BYS171W</strain>
    </source>
</reference>
<evidence type="ECO:0000313" key="2">
    <source>
        <dbReference type="Proteomes" id="UP001214854"/>
    </source>
</evidence>
<protein>
    <recommendedName>
        <fullName evidence="3">RloB-like protein</fullName>
    </recommendedName>
</protein>
<sequence length="181" mass="20638">MRASGPHRRILVGCEGKSEEGYAAFLARLSRDLGQGVYIQPRHLRGGDSLARLEWFEDFIEKEEARTFPFDHRFALLDTDRDPRTPQRAAQAYALAVRIGVRVIRQVPVHEAVLLRHFEGRTRHQPPDAATAMSALQREWPQYEKGLPGNDYARHLSRDHLVRVSDVEPELRELLVAAGLV</sequence>
<proteinExistence type="predicted"/>
<dbReference type="Proteomes" id="UP001214854">
    <property type="component" value="Unassembled WGS sequence"/>
</dbReference>
<gene>
    <name evidence="1" type="ORF">PQU92_13955</name>
</gene>
<name>A0ABT5HWD3_9CAUL</name>
<evidence type="ECO:0008006" key="3">
    <source>
        <dbReference type="Google" id="ProtNLM"/>
    </source>
</evidence>
<evidence type="ECO:0000313" key="1">
    <source>
        <dbReference type="EMBL" id="MDC7684386.1"/>
    </source>
</evidence>